<feature type="compositionally biased region" description="Polar residues" evidence="2">
    <location>
        <begin position="655"/>
        <end position="671"/>
    </location>
</feature>
<dbReference type="GO" id="GO:0043332">
    <property type="term" value="C:mating projection tip"/>
    <property type="evidence" value="ECO:0007669"/>
    <property type="project" value="TreeGrafter"/>
</dbReference>
<dbReference type="CDD" id="cd13246">
    <property type="entry name" value="PH_Scd1"/>
    <property type="match status" value="1"/>
</dbReference>
<feature type="region of interest" description="Disordered" evidence="2">
    <location>
        <begin position="441"/>
        <end position="472"/>
    </location>
</feature>
<dbReference type="SUPFAM" id="SSF57850">
    <property type="entry name" value="RING/U-box"/>
    <property type="match status" value="1"/>
</dbReference>
<dbReference type="GO" id="GO:0000935">
    <property type="term" value="C:division septum"/>
    <property type="evidence" value="ECO:0007669"/>
    <property type="project" value="TreeGrafter"/>
</dbReference>
<dbReference type="GO" id="GO:0030010">
    <property type="term" value="P:establishment of cell polarity"/>
    <property type="evidence" value="ECO:0007669"/>
    <property type="project" value="TreeGrafter"/>
</dbReference>
<feature type="region of interest" description="Disordered" evidence="2">
    <location>
        <begin position="368"/>
        <end position="397"/>
    </location>
</feature>
<dbReference type="KEGG" id="mlr:MELLADRAFT_115926"/>
<dbReference type="InterPro" id="IPR001841">
    <property type="entry name" value="Znf_RING"/>
</dbReference>
<dbReference type="EMBL" id="GL883099">
    <property type="protein sequence ID" value="EGG08888.1"/>
    <property type="molecule type" value="Genomic_DNA"/>
</dbReference>
<feature type="region of interest" description="Disordered" evidence="2">
    <location>
        <begin position="1"/>
        <end position="193"/>
    </location>
</feature>
<feature type="compositionally biased region" description="Low complexity" evidence="2">
    <location>
        <begin position="94"/>
        <end position="113"/>
    </location>
</feature>
<dbReference type="Gene3D" id="3.30.40.10">
    <property type="entry name" value="Zinc/RING finger domain, C3HC4 (zinc finger)"/>
    <property type="match status" value="1"/>
</dbReference>
<name>F4RFQ9_MELLP</name>
<dbReference type="PANTHER" id="PTHR47339:SF1">
    <property type="entry name" value="CELL DIVISION CONTROL PROTEIN 24"/>
    <property type="match status" value="1"/>
</dbReference>
<sequence length="1673" mass="182368">MADRLSHPSTDLDCHSINQSPLKPITSDSANKDKDVNESRSDSHRQSQDQLSATRLSLVTVASSSLQAPASLSSSIPSSSPSPTSDPTVLNPTSLSLRTQPSSNSSLSSVNPSHHLKRASKKNRSSGSISLGISNLLGPFRSPSNITASTTDRSTSNTELNNQSRTDQNESITIAQSSPSATPSPAASSQSRTLASVSSVVHLTSSHPPLKPKRDFLGLDLHLPPRLSSSQASKSGSSFLASLSSINNKSHKSSSSSSNSPRPSTASSTLSGTPRLRNSHHRLSFQPPTKLSPPQPLHPIGRSFVNPISSPQDLVKSIPSTVQETYIPPSGLSSSVKTFGHPFASPTKPPRLPTSISAPHISSLLPHSSSLAKSQPTTEPPVHCQLTSPTKPLTKSDLKSNNLNFSFQPTEPILSIPKVDRNPPNPVSHSLNSKMRAMFGRKPSVTSTTSSSTASSNHPTISPPVPHPKFENKKSEPTAVFVRDQDDGDDCPVCLEDLKMRLQGEKPHVIPSCGHILHASCFEAVYGNIVEARKSGQILGLCGVCRKDMRLGDLVTGGPASRNVPSMAGRMVRCHSPNGTISAGPDATLGKNTRSKFAAMAGLQASPAKAKANSVNRKPTAAVPAVPYHDSAADKEEALEPDEDDELLNIADSPLSRSHGSNPSSQHRKSTQIIQPNIYAISELSSLSQPQDARQTQHLTCMVSIEIPSRNPAPFPPTPTSAAYSSQASPLYHPSQAGTSGPLSSAGSAFSYPGLASVASPCDSEHSAHNRMANPRHKVFPKVKSSPNLGTASLAEKPIAETAVAGNPLQLLVDDLINRIQDWKGHSLTDFGSLKLHDRIQVRKQSHSRDFLVYLFEEALLCVHEEKQARPASTSGPILSSRLRLKGRIYIRHMTAVIDSSSTVPLTLTIQMQDDNMDVFVMRFNDAAQLESWKANIQLLIDKHFPDRARLEGRMPLPPVPSPTADTITSPILATSEETYEVLPETATSSEGGYASSSYTAYTKTTNLTSAPTLYSVGEEDDGNGSQSYPAPRRQRRSIAHSVSYRHTTQDNEPRHLPRTQSPSYPTYHTLMTDNPFNNIEELPPIDLMLMISITTASTNYMPTSSNMKSRLIKETLEFVIRHLHPRSRLSLIIYSVGSDQKSVGNEKGEPRPQESQLKKTPFLCVGKESSRRRLEFVIEQIARGGQSSGILNPQNERYYSEFEPFYRRSQQSQHGHYGEPLEPPPIDYEMLEGSLKMIEMAEEKVSVATAMNLAYDIILQRKQKNPLSGFLLLHDQRDTTTKPQMALVMTRAEAANVPVHTIGWGKVHNPSCLWQLSNHTGGTYTYVNDLYEIKDTLTGCIGGMISIGATNAKLQISVPEHRWFKMKKVTGVMTFVLSANGQHADIDLGEMRYGERREILIEVEMRDGAVGIESSSPGGANNRGLTGTDAFFMDSVGGLKEIGGDGGVGAQDFYQAEFDQLSDDVPLLEVDASYRDPIAGKTVSRLVRPVLLSITIVPPQPLANPRVSTGNEPGIVRRRIELLTSDSLTRALVLVSRRMERQASRLLEETRHIVHTVLGNIHNGSERPRVGSLKGKKAVEQSTMREVLTGCLEDIEMVLVVIEDLVRIVEEDDENETNLARHQFDSNERNIAAQQSIVLKNQSAWTGRTLTEKSFWKADRSMMFYLKCMHST</sequence>
<dbReference type="PANTHER" id="PTHR47339">
    <property type="entry name" value="CELL DIVISION CONTROL PROTEIN 24"/>
    <property type="match status" value="1"/>
</dbReference>
<keyword evidence="1" id="KW-0479">Metal-binding</keyword>
<reference evidence="5" key="1">
    <citation type="journal article" date="2011" name="Proc. Natl. Acad. Sci. U.S.A.">
        <title>Obligate biotrophy features unraveled by the genomic analysis of rust fungi.</title>
        <authorList>
            <person name="Duplessis S."/>
            <person name="Cuomo C.A."/>
            <person name="Lin Y.-C."/>
            <person name="Aerts A."/>
            <person name="Tisserant E."/>
            <person name="Veneault-Fourrey C."/>
            <person name="Joly D.L."/>
            <person name="Hacquard S."/>
            <person name="Amselem J."/>
            <person name="Cantarel B.L."/>
            <person name="Chiu R."/>
            <person name="Coutinho P.M."/>
            <person name="Feau N."/>
            <person name="Field M."/>
            <person name="Frey P."/>
            <person name="Gelhaye E."/>
            <person name="Goldberg J."/>
            <person name="Grabherr M.G."/>
            <person name="Kodira C.D."/>
            <person name="Kohler A."/>
            <person name="Kuees U."/>
            <person name="Lindquist E.A."/>
            <person name="Lucas S.M."/>
            <person name="Mago R."/>
            <person name="Mauceli E."/>
            <person name="Morin E."/>
            <person name="Murat C."/>
            <person name="Pangilinan J.L."/>
            <person name="Park R."/>
            <person name="Pearson M."/>
            <person name="Quesneville H."/>
            <person name="Rouhier N."/>
            <person name="Sakthikumar S."/>
            <person name="Salamov A.A."/>
            <person name="Schmutz J."/>
            <person name="Selles B."/>
            <person name="Shapiro H."/>
            <person name="Tanguay P."/>
            <person name="Tuskan G.A."/>
            <person name="Henrissat B."/>
            <person name="Van de Peer Y."/>
            <person name="Rouze P."/>
            <person name="Ellis J.G."/>
            <person name="Dodds P.N."/>
            <person name="Schein J.E."/>
            <person name="Zhong S."/>
            <person name="Hamelin R.C."/>
            <person name="Grigoriev I.V."/>
            <person name="Szabo L.J."/>
            <person name="Martin F."/>
        </authorList>
    </citation>
    <scope>NUCLEOTIDE SEQUENCE [LARGE SCALE GENOMIC DNA]</scope>
    <source>
        <strain evidence="5">98AG31 / pathotype 3-4-7</strain>
    </source>
</reference>
<keyword evidence="5" id="KW-1185">Reference proteome</keyword>
<feature type="compositionally biased region" description="Low complexity" evidence="2">
    <location>
        <begin position="444"/>
        <end position="460"/>
    </location>
</feature>
<dbReference type="GeneID" id="18925718"/>
<dbReference type="InterPro" id="IPR033511">
    <property type="entry name" value="Cdc24/Scd1_PH_dom"/>
</dbReference>
<feature type="compositionally biased region" description="Low complexity" evidence="2">
    <location>
        <begin position="175"/>
        <end position="193"/>
    </location>
</feature>
<feature type="region of interest" description="Disordered" evidence="2">
    <location>
        <begin position="652"/>
        <end position="671"/>
    </location>
</feature>
<feature type="compositionally biased region" description="Basic and acidic residues" evidence="2">
    <location>
        <begin position="1"/>
        <end position="14"/>
    </location>
</feature>
<feature type="compositionally biased region" description="Polar residues" evidence="2">
    <location>
        <begin position="385"/>
        <end position="397"/>
    </location>
</feature>
<dbReference type="Gene3D" id="3.40.50.410">
    <property type="entry name" value="von Willebrand factor, type A domain"/>
    <property type="match status" value="1"/>
</dbReference>
<accession>F4RFQ9</accession>
<feature type="compositionally biased region" description="Low complexity" evidence="2">
    <location>
        <begin position="247"/>
        <end position="268"/>
    </location>
</feature>
<dbReference type="InterPro" id="IPR036465">
    <property type="entry name" value="vWFA_dom_sf"/>
</dbReference>
<keyword evidence="1" id="KW-0862">Zinc</keyword>
<feature type="region of interest" description="Disordered" evidence="2">
    <location>
        <begin position="1141"/>
        <end position="1160"/>
    </location>
</feature>
<dbReference type="VEuPathDB" id="FungiDB:MELLADRAFT_115926"/>
<dbReference type="GO" id="GO:0008270">
    <property type="term" value="F:zinc ion binding"/>
    <property type="evidence" value="ECO:0007669"/>
    <property type="project" value="UniProtKB-KW"/>
</dbReference>
<dbReference type="PROSITE" id="PS50089">
    <property type="entry name" value="ZF_RING_2"/>
    <property type="match status" value="1"/>
</dbReference>
<dbReference type="STRING" id="747676.F4RFQ9"/>
<feature type="compositionally biased region" description="Basic and acidic residues" evidence="2">
    <location>
        <begin position="30"/>
        <end position="47"/>
    </location>
</feature>
<organism evidence="5">
    <name type="scientific">Melampsora larici-populina (strain 98AG31 / pathotype 3-4-7)</name>
    <name type="common">Poplar leaf rust fungus</name>
    <dbReference type="NCBI Taxonomy" id="747676"/>
    <lineage>
        <taxon>Eukaryota</taxon>
        <taxon>Fungi</taxon>
        <taxon>Dikarya</taxon>
        <taxon>Basidiomycota</taxon>
        <taxon>Pucciniomycotina</taxon>
        <taxon>Pucciniomycetes</taxon>
        <taxon>Pucciniales</taxon>
        <taxon>Melampsoraceae</taxon>
        <taxon>Melampsora</taxon>
    </lineage>
</organism>
<dbReference type="Pfam" id="PF15411">
    <property type="entry name" value="PH_10"/>
    <property type="match status" value="1"/>
</dbReference>
<dbReference type="InterPro" id="IPR053026">
    <property type="entry name" value="CDC42_GEF"/>
</dbReference>
<feature type="region of interest" description="Disordered" evidence="2">
    <location>
        <begin position="608"/>
        <end position="631"/>
    </location>
</feature>
<dbReference type="Proteomes" id="UP000001072">
    <property type="component" value="Unassembled WGS sequence"/>
</dbReference>
<evidence type="ECO:0000256" key="2">
    <source>
        <dbReference type="SAM" id="MobiDB-lite"/>
    </source>
</evidence>
<dbReference type="SMART" id="SM00184">
    <property type="entry name" value="RING"/>
    <property type="match status" value="1"/>
</dbReference>
<dbReference type="OrthoDB" id="299997at2759"/>
<feature type="domain" description="RING-type" evidence="3">
    <location>
        <begin position="491"/>
        <end position="546"/>
    </location>
</feature>
<keyword evidence="1" id="KW-0863">Zinc-finger</keyword>
<protein>
    <recommendedName>
        <fullName evidence="3">RING-type domain-containing protein</fullName>
    </recommendedName>
</protein>
<dbReference type="HOGENOM" id="CLU_003080_0_0_1"/>
<dbReference type="SUPFAM" id="SSF53300">
    <property type="entry name" value="vWA-like"/>
    <property type="match status" value="1"/>
</dbReference>
<dbReference type="InParanoid" id="F4RFQ9"/>
<feature type="compositionally biased region" description="Polar residues" evidence="2">
    <location>
        <begin position="142"/>
        <end position="174"/>
    </location>
</feature>
<dbReference type="GO" id="GO:0005634">
    <property type="term" value="C:nucleus"/>
    <property type="evidence" value="ECO:0007669"/>
    <property type="project" value="TreeGrafter"/>
</dbReference>
<dbReference type="Gene3D" id="2.30.29.30">
    <property type="entry name" value="Pleckstrin-homology domain (PH domain)/Phosphotyrosine-binding domain (PTB)"/>
    <property type="match status" value="1"/>
</dbReference>
<feature type="compositionally biased region" description="Low complexity" evidence="2">
    <location>
        <begin position="720"/>
        <end position="730"/>
    </location>
</feature>
<evidence type="ECO:0000256" key="1">
    <source>
        <dbReference type="PROSITE-ProRule" id="PRU00175"/>
    </source>
</evidence>
<feature type="compositionally biased region" description="Low complexity" evidence="2">
    <location>
        <begin position="62"/>
        <end position="85"/>
    </location>
</feature>
<feature type="compositionally biased region" description="Polar residues" evidence="2">
    <location>
        <begin position="736"/>
        <end position="746"/>
    </location>
</feature>
<dbReference type="GO" id="GO:0005085">
    <property type="term" value="F:guanyl-nucleotide exchange factor activity"/>
    <property type="evidence" value="ECO:0007669"/>
    <property type="project" value="InterPro"/>
</dbReference>
<evidence type="ECO:0000313" key="5">
    <source>
        <dbReference type="Proteomes" id="UP000001072"/>
    </source>
</evidence>
<evidence type="ECO:0000259" key="3">
    <source>
        <dbReference type="PROSITE" id="PS50089"/>
    </source>
</evidence>
<dbReference type="GO" id="GO:0031106">
    <property type="term" value="P:septin ring organization"/>
    <property type="evidence" value="ECO:0007669"/>
    <property type="project" value="TreeGrafter"/>
</dbReference>
<feature type="region of interest" description="Disordered" evidence="2">
    <location>
        <begin position="761"/>
        <end position="785"/>
    </location>
</feature>
<feature type="region of interest" description="Disordered" evidence="2">
    <location>
        <begin position="247"/>
        <end position="305"/>
    </location>
</feature>
<feature type="region of interest" description="Disordered" evidence="2">
    <location>
        <begin position="1014"/>
        <end position="1066"/>
    </location>
</feature>
<evidence type="ECO:0000313" key="4">
    <source>
        <dbReference type="EMBL" id="EGG08888.1"/>
    </source>
</evidence>
<feature type="compositionally biased region" description="Basic residues" evidence="2">
    <location>
        <begin position="114"/>
        <end position="124"/>
    </location>
</feature>
<feature type="compositionally biased region" description="Polar residues" evidence="2">
    <location>
        <begin position="16"/>
        <end position="29"/>
    </location>
</feature>
<dbReference type="InterPro" id="IPR011993">
    <property type="entry name" value="PH-like_dom_sf"/>
</dbReference>
<dbReference type="SUPFAM" id="SSF50729">
    <property type="entry name" value="PH domain-like"/>
    <property type="match status" value="1"/>
</dbReference>
<dbReference type="RefSeq" id="XP_007407862.1">
    <property type="nucleotide sequence ID" value="XM_007407800.1"/>
</dbReference>
<dbReference type="GO" id="GO:0005737">
    <property type="term" value="C:cytoplasm"/>
    <property type="evidence" value="ECO:0007669"/>
    <property type="project" value="TreeGrafter"/>
</dbReference>
<feature type="compositionally biased region" description="Low complexity" evidence="2">
    <location>
        <begin position="125"/>
        <end position="138"/>
    </location>
</feature>
<dbReference type="InterPro" id="IPR013083">
    <property type="entry name" value="Znf_RING/FYVE/PHD"/>
</dbReference>
<feature type="region of interest" description="Disordered" evidence="2">
    <location>
        <begin position="709"/>
        <end position="746"/>
    </location>
</feature>
<proteinExistence type="predicted"/>
<dbReference type="eggNOG" id="KOG3519">
    <property type="taxonomic scope" value="Eukaryota"/>
</dbReference>
<gene>
    <name evidence="4" type="ORF">MELLADRAFT_115926</name>
</gene>